<dbReference type="eggNOG" id="COG3336">
    <property type="taxonomic scope" value="Bacteria"/>
</dbReference>
<gene>
    <name evidence="7" type="ORF">SSPSH_001303</name>
</gene>
<dbReference type="EMBL" id="AFNV02000007">
    <property type="protein sequence ID" value="ERJ19822.1"/>
    <property type="molecule type" value="Genomic_DNA"/>
</dbReference>
<evidence type="ECO:0000313" key="8">
    <source>
        <dbReference type="Proteomes" id="UP000006242"/>
    </source>
</evidence>
<dbReference type="RefSeq" id="WP_006915106.1">
    <property type="nucleotide sequence ID" value="NZ_AFNV02000007.1"/>
</dbReference>
<feature type="transmembrane region" description="Helical" evidence="6">
    <location>
        <begin position="150"/>
        <end position="171"/>
    </location>
</feature>
<dbReference type="Pfam" id="PF09678">
    <property type="entry name" value="Caa3_CtaG"/>
    <property type="match status" value="1"/>
</dbReference>
<evidence type="ECO:0000256" key="2">
    <source>
        <dbReference type="ARBA" id="ARBA00022475"/>
    </source>
</evidence>
<dbReference type="Proteomes" id="UP000006242">
    <property type="component" value="Unassembled WGS sequence"/>
</dbReference>
<feature type="transmembrane region" description="Helical" evidence="6">
    <location>
        <begin position="84"/>
        <end position="104"/>
    </location>
</feature>
<feature type="transmembrane region" description="Helical" evidence="6">
    <location>
        <begin position="191"/>
        <end position="210"/>
    </location>
</feature>
<feature type="transmembrane region" description="Helical" evidence="6">
    <location>
        <begin position="42"/>
        <end position="63"/>
    </location>
</feature>
<dbReference type="GO" id="GO:0005886">
    <property type="term" value="C:plasma membrane"/>
    <property type="evidence" value="ECO:0007669"/>
    <property type="project" value="UniProtKB-SubCell"/>
</dbReference>
<evidence type="ECO:0000256" key="6">
    <source>
        <dbReference type="SAM" id="Phobius"/>
    </source>
</evidence>
<keyword evidence="3 6" id="KW-0812">Transmembrane</keyword>
<dbReference type="AlphaFoldDB" id="U2ENX5"/>
<evidence type="ECO:0000256" key="1">
    <source>
        <dbReference type="ARBA" id="ARBA00004651"/>
    </source>
</evidence>
<sequence>QANLQNEGCTPLLGAALALVALSPPLMHYGHASIEGHMIQHLMLGMYAPIGLVMAAPVTLALRTLPQRPARALVRWLASAPVRLLAHPITAAVLDIGAMFLLYLTPLYGLMHDTSWLGAVLHLHFLLAGCLFVWAIVGPDPAPHRPGPRLRLLVFFFAMALHGALSKYMYLHGYPLESGAALEQRRFAAELMYYGGDLAGLAMAGVFFAARYKARRPGVAPAL</sequence>
<proteinExistence type="predicted"/>
<keyword evidence="5 6" id="KW-0472">Membrane</keyword>
<evidence type="ECO:0000256" key="3">
    <source>
        <dbReference type="ARBA" id="ARBA00022692"/>
    </source>
</evidence>
<feature type="transmembrane region" description="Helical" evidence="6">
    <location>
        <begin position="116"/>
        <end position="138"/>
    </location>
</feature>
<evidence type="ECO:0000256" key="4">
    <source>
        <dbReference type="ARBA" id="ARBA00022989"/>
    </source>
</evidence>
<accession>U2ENX5</accession>
<feature type="non-terminal residue" evidence="7">
    <location>
        <position position="1"/>
    </location>
</feature>
<evidence type="ECO:0000313" key="7">
    <source>
        <dbReference type="EMBL" id="ERJ19822.1"/>
    </source>
</evidence>
<dbReference type="OrthoDB" id="5024156at2"/>
<keyword evidence="2" id="KW-1003">Cell membrane</keyword>
<organism evidence="7 8">
    <name type="scientific">Salinisphaera shabanensis E1L3A</name>
    <dbReference type="NCBI Taxonomy" id="1033802"/>
    <lineage>
        <taxon>Bacteria</taxon>
        <taxon>Pseudomonadati</taxon>
        <taxon>Pseudomonadota</taxon>
        <taxon>Gammaproteobacteria</taxon>
        <taxon>Salinisphaerales</taxon>
        <taxon>Salinisphaeraceae</taxon>
        <taxon>Salinisphaera</taxon>
    </lineage>
</organism>
<dbReference type="InterPro" id="IPR019108">
    <property type="entry name" value="Caa3_assmbl_CtaG-rel"/>
</dbReference>
<protein>
    <submittedName>
        <fullName evidence="7">Conserved integral membrane protein</fullName>
    </submittedName>
</protein>
<keyword evidence="4 6" id="KW-1133">Transmembrane helix</keyword>
<name>U2ENX5_9GAMM</name>
<comment type="caution">
    <text evidence="7">The sequence shown here is derived from an EMBL/GenBank/DDBJ whole genome shotgun (WGS) entry which is preliminary data.</text>
</comment>
<reference evidence="7 8" key="1">
    <citation type="journal article" date="2011" name="J. Bacteriol.">
        <title>Genome sequence of Salinisphaera shabanensis, a gammaproteobacterium from the harsh, variable environment of the brine-seawater interface of the Shaban Deep in the Red Sea.</title>
        <authorList>
            <person name="Antunes A."/>
            <person name="Alam I."/>
            <person name="Bajic V.B."/>
            <person name="Stingl U."/>
        </authorList>
    </citation>
    <scope>NUCLEOTIDE SEQUENCE [LARGE SCALE GENOMIC DNA]</scope>
    <source>
        <strain evidence="7 8">E1L3A</strain>
    </source>
</reference>
<evidence type="ECO:0000256" key="5">
    <source>
        <dbReference type="ARBA" id="ARBA00023136"/>
    </source>
</evidence>
<reference evidence="7 8" key="2">
    <citation type="journal article" date="2013" name="PLoS ONE">
        <title>INDIGO - INtegrated Data Warehouse of MIcrobial GenOmes with Examples from the Red Sea Extremophiles.</title>
        <authorList>
            <person name="Alam I."/>
            <person name="Antunes A."/>
            <person name="Kamau A.A."/>
            <person name="Ba Alawi W."/>
            <person name="Kalkatawi M."/>
            <person name="Stingl U."/>
            <person name="Bajic V.B."/>
        </authorList>
    </citation>
    <scope>NUCLEOTIDE SEQUENCE [LARGE SCALE GENOMIC DNA]</scope>
    <source>
        <strain evidence="7 8">E1L3A</strain>
    </source>
</reference>
<comment type="subcellular location">
    <subcellularLocation>
        <location evidence="1">Cell membrane</location>
        <topology evidence="1">Multi-pass membrane protein</topology>
    </subcellularLocation>
</comment>
<keyword evidence="8" id="KW-1185">Reference proteome</keyword>